<dbReference type="Pfam" id="PF00644">
    <property type="entry name" value="PARP"/>
    <property type="match status" value="1"/>
</dbReference>
<dbReference type="InterPro" id="IPR001660">
    <property type="entry name" value="SAM"/>
</dbReference>
<evidence type="ECO:0000259" key="6">
    <source>
        <dbReference type="PROSITE" id="PS50105"/>
    </source>
</evidence>
<dbReference type="FunFam" id="1.10.150.50:FF:000012">
    <property type="entry name" value="Poly [ADP-ribose] polymerase"/>
    <property type="match status" value="1"/>
</dbReference>
<dbReference type="PANTHER" id="PTHR24178:SF9">
    <property type="entry name" value="ANK_REP_REGION DOMAIN-CONTAINING PROTEIN"/>
    <property type="match status" value="1"/>
</dbReference>
<dbReference type="InterPro" id="IPR036770">
    <property type="entry name" value="Ankyrin_rpt-contain_sf"/>
</dbReference>
<dbReference type="InterPro" id="IPR012317">
    <property type="entry name" value="Poly(ADP-ribose)pol_cat_dom"/>
</dbReference>
<comment type="similarity">
    <text evidence="3">Belongs to the ARTD/PARP family.</text>
</comment>
<dbReference type="SUPFAM" id="SSF47769">
    <property type="entry name" value="SAM/Pointed domain"/>
    <property type="match status" value="1"/>
</dbReference>
<dbReference type="GO" id="GO:0055117">
    <property type="term" value="P:regulation of cardiac muscle contraction"/>
    <property type="evidence" value="ECO:0007669"/>
    <property type="project" value="TreeGrafter"/>
</dbReference>
<dbReference type="SUPFAM" id="SSF48403">
    <property type="entry name" value="Ankyrin repeat"/>
    <property type="match status" value="1"/>
</dbReference>
<keyword evidence="2 4" id="KW-0040">ANK repeat</keyword>
<feature type="domain" description="SAM" evidence="6">
    <location>
        <begin position="236"/>
        <end position="295"/>
    </location>
</feature>
<proteinExistence type="inferred from homology"/>
<dbReference type="PROSITE" id="PS51059">
    <property type="entry name" value="PARP_CATALYTIC"/>
    <property type="match status" value="1"/>
</dbReference>
<dbReference type="PRINTS" id="PR01415">
    <property type="entry name" value="ANKYRIN"/>
</dbReference>
<dbReference type="GO" id="GO:0036371">
    <property type="term" value="P:protein localization to T-tubule"/>
    <property type="evidence" value="ECO:0007669"/>
    <property type="project" value="TreeGrafter"/>
</dbReference>
<dbReference type="EMBL" id="KZ512889">
    <property type="protein sequence ID" value="PKU31384.1"/>
    <property type="molecule type" value="Genomic_DNA"/>
</dbReference>
<dbReference type="PANTHER" id="PTHR24178">
    <property type="entry name" value="MOLTING PROTEIN MLT-4"/>
    <property type="match status" value="1"/>
</dbReference>
<dbReference type="OrthoDB" id="194358at2759"/>
<evidence type="ECO:0000313" key="8">
    <source>
        <dbReference type="EMBL" id="PKU31384.1"/>
    </source>
</evidence>
<feature type="repeat" description="ANK" evidence="4">
    <location>
        <begin position="101"/>
        <end position="133"/>
    </location>
</feature>
<keyword evidence="5" id="KW-0520">NAD</keyword>
<name>A0A2I0TC57_LIMLA</name>
<dbReference type="PROSITE" id="PS50088">
    <property type="entry name" value="ANK_REPEAT"/>
    <property type="match status" value="3"/>
</dbReference>
<dbReference type="GO" id="GO:0005929">
    <property type="term" value="C:cilium"/>
    <property type="evidence" value="ECO:0007669"/>
    <property type="project" value="TreeGrafter"/>
</dbReference>
<dbReference type="SMART" id="SM00454">
    <property type="entry name" value="SAM"/>
    <property type="match status" value="1"/>
</dbReference>
<dbReference type="PROSITE" id="PS50297">
    <property type="entry name" value="ANK_REP_REGION"/>
    <property type="match status" value="3"/>
</dbReference>
<dbReference type="GO" id="GO:1904108">
    <property type="term" value="P:protein localization to ciliary inversin compartment"/>
    <property type="evidence" value="ECO:0007669"/>
    <property type="project" value="TreeGrafter"/>
</dbReference>
<dbReference type="EC" id="2.4.2.-" evidence="5"/>
<dbReference type="InterPro" id="IPR002110">
    <property type="entry name" value="Ankyrin_rpt"/>
</dbReference>
<reference evidence="9" key="2">
    <citation type="submission" date="2017-12" db="EMBL/GenBank/DDBJ databases">
        <title>Genome sequence of the Bar-tailed Godwit (Limosa lapponica baueri).</title>
        <authorList>
            <person name="Lima N.C.B."/>
            <person name="Parody-Merino A.M."/>
            <person name="Battley P.F."/>
            <person name="Fidler A.E."/>
            <person name="Prosdocimi F."/>
        </authorList>
    </citation>
    <scope>NUCLEOTIDE SEQUENCE [LARGE SCALE GENOMIC DNA]</scope>
</reference>
<sequence>MIYCLNNFLRLHTLTYLSCNLVSFAEGIPLGNSDADRQLLEAAKAGDVDTVKKLCTVQSVNCRDIEGRQSTPLHFAAGYNRVSVVEYLLQHGADVHAKDKGGLVPLHNACSYGHYEVAELLVKHGAVVNVADLWKFTPLHEAAAKGKYEICKLLLQHGADPTKKNRDGNTPLDLVKDGDTDIQDLLRGDAALLDAAKKGCLARVKKLCSPDNVNCRDTQGRHSTPLHLAVSGVDFSINQFVRNLGLEHLIDIFEREQITLDVLVEMGHKELKEIGINAYGHRHKIIKGVERLISGQQGSPFVNAIIHKGFDERHAYIGGMFGAGIYFAENSSKSNQYVYGIGGGTGCPIHKDRSCYVCHRQLLFCRVTLGKSFLQFSAMKMAHSPPGHHSVTGRPSVNGLALAEYVIYRGEQAYPEYLITYQIMKPEATTEA</sequence>
<dbReference type="InterPro" id="IPR013761">
    <property type="entry name" value="SAM/pointed_sf"/>
</dbReference>
<protein>
    <recommendedName>
        <fullName evidence="5">Poly [ADP-ribose] polymerase</fullName>
        <shortName evidence="5">PARP</shortName>
        <ecNumber evidence="5">2.4.2.-</ecNumber>
    </recommendedName>
</protein>
<dbReference type="AlphaFoldDB" id="A0A2I0TC57"/>
<evidence type="ECO:0000256" key="4">
    <source>
        <dbReference type="PROSITE-ProRule" id="PRU00023"/>
    </source>
</evidence>
<feature type="domain" description="PARP catalytic" evidence="7">
    <location>
        <begin position="209"/>
        <end position="430"/>
    </location>
</feature>
<dbReference type="FunFam" id="1.25.40.20:FF:000010">
    <property type="entry name" value="Poly [ADP-ribose] polymerase"/>
    <property type="match status" value="1"/>
</dbReference>
<dbReference type="GO" id="GO:0003950">
    <property type="term" value="F:NAD+ poly-ADP-ribosyltransferase activity"/>
    <property type="evidence" value="ECO:0007669"/>
    <property type="project" value="UniProtKB-UniRule"/>
</dbReference>
<feature type="repeat" description="ANK" evidence="4">
    <location>
        <begin position="68"/>
        <end position="100"/>
    </location>
</feature>
<dbReference type="FunFam" id="1.25.40.20:FF:000474">
    <property type="entry name" value="Poly [ADP-ribose] polymerase"/>
    <property type="match status" value="1"/>
</dbReference>
<gene>
    <name evidence="8" type="ORF">llap_18312</name>
</gene>
<evidence type="ECO:0000259" key="7">
    <source>
        <dbReference type="PROSITE" id="PS51059"/>
    </source>
</evidence>
<dbReference type="Gene3D" id="1.10.150.50">
    <property type="entry name" value="Transcription Factor, Ets-1"/>
    <property type="match status" value="1"/>
</dbReference>
<feature type="repeat" description="ANK" evidence="4">
    <location>
        <begin position="134"/>
        <end position="166"/>
    </location>
</feature>
<dbReference type="SMART" id="SM00248">
    <property type="entry name" value="ANK"/>
    <property type="match status" value="5"/>
</dbReference>
<evidence type="ECO:0000313" key="9">
    <source>
        <dbReference type="Proteomes" id="UP000233556"/>
    </source>
</evidence>
<evidence type="ECO:0000256" key="2">
    <source>
        <dbReference type="ARBA" id="ARBA00023043"/>
    </source>
</evidence>
<dbReference type="GO" id="GO:0030315">
    <property type="term" value="C:T-tubule"/>
    <property type="evidence" value="ECO:0007669"/>
    <property type="project" value="TreeGrafter"/>
</dbReference>
<reference evidence="9" key="1">
    <citation type="submission" date="2017-11" db="EMBL/GenBank/DDBJ databases">
        <authorList>
            <person name="Lima N.C."/>
            <person name="Parody-Merino A.M."/>
            <person name="Battley P.F."/>
            <person name="Fidler A.E."/>
            <person name="Prosdocimi F."/>
        </authorList>
    </citation>
    <scope>NUCLEOTIDE SEQUENCE [LARGE SCALE GENOMIC DNA]</scope>
</reference>
<evidence type="ECO:0000256" key="1">
    <source>
        <dbReference type="ARBA" id="ARBA00022737"/>
    </source>
</evidence>
<dbReference type="Pfam" id="PF12796">
    <property type="entry name" value="Ank_2"/>
    <property type="match status" value="1"/>
</dbReference>
<dbReference type="Pfam" id="PF07647">
    <property type="entry name" value="SAM_2"/>
    <property type="match status" value="1"/>
</dbReference>
<dbReference type="Gene3D" id="3.90.228.10">
    <property type="match status" value="1"/>
</dbReference>
<keyword evidence="9" id="KW-1185">Reference proteome</keyword>
<keyword evidence="1" id="KW-0677">Repeat</keyword>
<dbReference type="Gene3D" id="1.25.40.20">
    <property type="entry name" value="Ankyrin repeat-containing domain"/>
    <property type="match status" value="1"/>
</dbReference>
<dbReference type="SUPFAM" id="SSF56399">
    <property type="entry name" value="ADP-ribosylation"/>
    <property type="match status" value="1"/>
</dbReference>
<keyword evidence="5" id="KW-0808">Transferase</keyword>
<dbReference type="Pfam" id="PF00023">
    <property type="entry name" value="Ank"/>
    <property type="match status" value="1"/>
</dbReference>
<organism evidence="8 9">
    <name type="scientific">Limosa lapponica baueri</name>
    <dbReference type="NCBI Taxonomy" id="1758121"/>
    <lineage>
        <taxon>Eukaryota</taxon>
        <taxon>Metazoa</taxon>
        <taxon>Chordata</taxon>
        <taxon>Craniata</taxon>
        <taxon>Vertebrata</taxon>
        <taxon>Euteleostomi</taxon>
        <taxon>Archelosauria</taxon>
        <taxon>Archosauria</taxon>
        <taxon>Dinosauria</taxon>
        <taxon>Saurischia</taxon>
        <taxon>Theropoda</taxon>
        <taxon>Coelurosauria</taxon>
        <taxon>Aves</taxon>
        <taxon>Neognathae</taxon>
        <taxon>Neoaves</taxon>
        <taxon>Charadriiformes</taxon>
        <taxon>Scolopacidae</taxon>
        <taxon>Limosa</taxon>
    </lineage>
</organism>
<accession>A0A2I0TC57</accession>
<dbReference type="PROSITE" id="PS50105">
    <property type="entry name" value="SAM_DOMAIN"/>
    <property type="match status" value="1"/>
</dbReference>
<dbReference type="CDD" id="cd09524">
    <property type="entry name" value="SAM_tankyrase1_2"/>
    <property type="match status" value="1"/>
</dbReference>
<dbReference type="Proteomes" id="UP000233556">
    <property type="component" value="Unassembled WGS sequence"/>
</dbReference>
<evidence type="ECO:0000256" key="3">
    <source>
        <dbReference type="ARBA" id="ARBA00024347"/>
    </source>
</evidence>
<keyword evidence="5" id="KW-0328">Glycosyltransferase</keyword>
<evidence type="ECO:0000256" key="5">
    <source>
        <dbReference type="RuleBase" id="RU362114"/>
    </source>
</evidence>